<keyword evidence="1" id="KW-0472">Membrane</keyword>
<feature type="transmembrane region" description="Helical" evidence="1">
    <location>
        <begin position="64"/>
        <end position="85"/>
    </location>
</feature>
<dbReference type="Pfam" id="PF20176">
    <property type="entry name" value="DUF6541"/>
    <property type="match status" value="1"/>
</dbReference>
<accession>A0ABR4SJ59</accession>
<sequence length="664" mass="69465">MIEMLLFIAVIAFTLVVAYVPGYTCIRVLRGSALLAVAFAPAISMGVAGLAAVGAGAIGVRWGIVPFALAFVLLIAACVLARFLGVTLPATCMDNSLLPHASKRQIAGWGFALFAAVAVCLGPIFSVARTPEAILERYDALYHLNALAFVYDRGDGSSLSINALTRTDLSAVSYPAAFHDLASLVPVSNVPIVLNGSVLALSVVPWILGNALLAAVVFPRVRWAGPTAAIVAAIIPASPVNLWIHLSPIPNLIGFAILPGLLAAAYALWLSLESGLKPSPSPASLIAGTSTPARTPSDPIAMRSPIKAVLCMTAVAALALVGLALLHPNTAVTLLLLLGVLSTVRVIQGGRQMRVLWLVPALALIPVFIVAFTPIGARATGFSGGLKVPLSTALGEILFGLLTVWPMPLGVALALLWLPGLAVSARRGERWVAACWLVTAILYLDAAIDSPLNLSALYFRGQDRLAIPLAMLSIVLVIPGIQALSGLVHKKSFAQSGSASRPPIRVVAAALAVVAALSSLPYRYADAALNLQPEYPGRGRFLQPGEHEAFATALPKLDAERSILASPYSGAAHMYALEGARVYFPVPGMALSAKDRSVIDAVPLASTDPDACALLTQAGIGYVYQEDALYQYDPAFSPLQGDLTGLGSTVFETEHSRLIEIDCD</sequence>
<keyword evidence="1" id="KW-0812">Transmembrane</keyword>
<dbReference type="Proteomes" id="UP000030182">
    <property type="component" value="Unassembled WGS sequence"/>
</dbReference>
<reference evidence="2 3" key="1">
    <citation type="submission" date="2014-01" db="EMBL/GenBank/DDBJ databases">
        <title>Draft genome sequence of the multidrug-resistant clinical isolate Dermabacter hominis 1368.</title>
        <authorList>
            <person name="Albersmeier A."/>
            <person name="Bomholt C."/>
            <person name="Glaub A."/>
            <person name="Ruckert C."/>
            <person name="Soriano F."/>
            <person name="Fernandez-Natal I."/>
            <person name="Tauch A."/>
        </authorList>
    </citation>
    <scope>NUCLEOTIDE SEQUENCE [LARGE SCALE GENOMIC DNA]</scope>
    <source>
        <strain evidence="2 3">1368</strain>
    </source>
</reference>
<evidence type="ECO:0000256" key="1">
    <source>
        <dbReference type="SAM" id="Phobius"/>
    </source>
</evidence>
<name>A0ABR4SJ59_9MICO</name>
<feature type="transmembrane region" description="Helical" evidence="1">
    <location>
        <begin position="331"/>
        <end position="348"/>
    </location>
</feature>
<feature type="transmembrane region" description="Helical" evidence="1">
    <location>
        <begin position="252"/>
        <end position="272"/>
    </location>
</feature>
<evidence type="ECO:0000313" key="3">
    <source>
        <dbReference type="Proteomes" id="UP000030182"/>
    </source>
</evidence>
<dbReference type="EMBL" id="JDRS01000008">
    <property type="protein sequence ID" value="KDS93234.1"/>
    <property type="molecule type" value="Genomic_DNA"/>
</dbReference>
<feature type="transmembrane region" description="Helical" evidence="1">
    <location>
        <begin position="430"/>
        <end position="446"/>
    </location>
</feature>
<proteinExistence type="predicted"/>
<keyword evidence="3" id="KW-1185">Reference proteome</keyword>
<feature type="transmembrane region" description="Helical" evidence="1">
    <location>
        <begin position="397"/>
        <end position="418"/>
    </location>
</feature>
<feature type="transmembrane region" description="Helical" evidence="1">
    <location>
        <begin position="228"/>
        <end position="246"/>
    </location>
</feature>
<evidence type="ECO:0000313" key="2">
    <source>
        <dbReference type="EMBL" id="KDS93234.1"/>
    </source>
</evidence>
<feature type="transmembrane region" description="Helical" evidence="1">
    <location>
        <begin position="33"/>
        <end position="58"/>
    </location>
</feature>
<comment type="caution">
    <text evidence="2">The sequence shown here is derived from an EMBL/GenBank/DDBJ whole genome shotgun (WGS) entry which is preliminary data.</text>
</comment>
<feature type="transmembrane region" description="Helical" evidence="1">
    <location>
        <begin position="466"/>
        <end position="485"/>
    </location>
</feature>
<protein>
    <recommendedName>
        <fullName evidence="4">4-amino-4-deoxy-L-arabinose transferase</fullName>
    </recommendedName>
</protein>
<feature type="transmembrane region" description="Helical" evidence="1">
    <location>
        <begin position="355"/>
        <end position="377"/>
    </location>
</feature>
<feature type="transmembrane region" description="Helical" evidence="1">
    <location>
        <begin position="192"/>
        <end position="216"/>
    </location>
</feature>
<gene>
    <name evidence="2" type="ORF">DHOM_06580</name>
</gene>
<organism evidence="2 3">
    <name type="scientific">Dermabacter hominis 1368</name>
    <dbReference type="NCBI Taxonomy" id="1450519"/>
    <lineage>
        <taxon>Bacteria</taxon>
        <taxon>Bacillati</taxon>
        <taxon>Actinomycetota</taxon>
        <taxon>Actinomycetes</taxon>
        <taxon>Micrococcales</taxon>
        <taxon>Dermabacteraceae</taxon>
        <taxon>Dermabacter</taxon>
    </lineage>
</organism>
<feature type="transmembrane region" description="Helical" evidence="1">
    <location>
        <begin position="106"/>
        <end position="128"/>
    </location>
</feature>
<keyword evidence="1" id="KW-1133">Transmembrane helix</keyword>
<dbReference type="InterPro" id="IPR046671">
    <property type="entry name" value="DUF6541"/>
</dbReference>
<feature type="transmembrane region" description="Helical" evidence="1">
    <location>
        <begin position="6"/>
        <end position="26"/>
    </location>
</feature>
<evidence type="ECO:0008006" key="4">
    <source>
        <dbReference type="Google" id="ProtNLM"/>
    </source>
</evidence>